<evidence type="ECO:0000256" key="4">
    <source>
        <dbReference type="ARBA" id="ARBA00023242"/>
    </source>
</evidence>
<dbReference type="PROSITE" id="PS00028">
    <property type="entry name" value="ZINC_FINGER_C2H2_1"/>
    <property type="match status" value="1"/>
</dbReference>
<evidence type="ECO:0000256" key="2">
    <source>
        <dbReference type="ARBA" id="ARBA00023015"/>
    </source>
</evidence>
<evidence type="ECO:0000256" key="1">
    <source>
        <dbReference type="ARBA" id="ARBA00022853"/>
    </source>
</evidence>
<dbReference type="SUPFAM" id="SSF46774">
    <property type="entry name" value="ARID-like"/>
    <property type="match status" value="1"/>
</dbReference>
<dbReference type="GO" id="GO:0003677">
    <property type="term" value="F:DNA binding"/>
    <property type="evidence" value="ECO:0007669"/>
    <property type="project" value="InterPro"/>
</dbReference>
<keyword evidence="2" id="KW-0805">Transcription regulation</keyword>
<feature type="compositionally biased region" description="Low complexity" evidence="5">
    <location>
        <begin position="1553"/>
        <end position="1571"/>
    </location>
</feature>
<dbReference type="Gene3D" id="1.10.150.60">
    <property type="entry name" value="ARID DNA-binding domain"/>
    <property type="match status" value="1"/>
</dbReference>
<proteinExistence type="predicted"/>
<dbReference type="SMART" id="SM01014">
    <property type="entry name" value="ARID"/>
    <property type="match status" value="1"/>
</dbReference>
<feature type="region of interest" description="Disordered" evidence="5">
    <location>
        <begin position="1553"/>
        <end position="1606"/>
    </location>
</feature>
<feature type="domain" description="ARID" evidence="6">
    <location>
        <begin position="13"/>
        <end position="105"/>
    </location>
</feature>
<dbReference type="CDD" id="cd16866">
    <property type="entry name" value="ARID_ARID2"/>
    <property type="match status" value="1"/>
</dbReference>
<feature type="region of interest" description="Disordered" evidence="5">
    <location>
        <begin position="282"/>
        <end position="309"/>
    </location>
</feature>
<dbReference type="GO" id="GO:0006325">
    <property type="term" value="P:chromatin organization"/>
    <property type="evidence" value="ECO:0007669"/>
    <property type="project" value="UniProtKB-KW"/>
</dbReference>
<reference evidence="8" key="1">
    <citation type="submission" date="2021-11" db="EMBL/GenBank/DDBJ databases">
        <authorList>
            <person name="Schell T."/>
        </authorList>
    </citation>
    <scope>NUCLEOTIDE SEQUENCE</scope>
    <source>
        <strain evidence="8">M5</strain>
    </source>
</reference>
<feature type="region of interest" description="Disordered" evidence="5">
    <location>
        <begin position="1272"/>
        <end position="1299"/>
    </location>
</feature>
<keyword evidence="9" id="KW-1185">Reference proteome</keyword>
<name>A0A8J2S2G1_9CRUS</name>
<dbReference type="SUPFAM" id="SSF48371">
    <property type="entry name" value="ARM repeat"/>
    <property type="match status" value="1"/>
</dbReference>
<keyword evidence="3" id="KW-0804">Transcription</keyword>
<keyword evidence="1" id="KW-0156">Chromatin regulator</keyword>
<keyword evidence="4" id="KW-0539">Nucleus</keyword>
<sequence length="1796" mass="194640">MAEHLGKDAKTYADEYSSFCRELKSFHDIRGTSFNKLPRLHGHEVDLYLLYSLVTSHGGWEKVNVHGEWESLLPYFGIHRLCANGPIALKQIYIRYLDVYERIHFLGEEVDRRESEHHEEDDARNRRKALRLLHATPTSYNAAQHVISDHVRNTAGLSTDGIQVTPTERVFLSLLCPLPNEQDFAINVCSLLAMESRKPFPLHQCPRIVDALLAHAGIFSQVDIRDLFTESYRKFRGQNLGRFWRDVVPDADIVQLSEEDLVVTQDVTAVVSSYWDHRSVNTAPSAIEETNSSRTQPPDLLPEENGSASATSKVHLVVRPLGSERHIRSVTLNSREDELESTLIEEELTLIEEESQCSVILYENGTGPLSASGSDVVSAASPPNVETATSCEPNFRNCLVKSANSLIEPTIDVAVPGYLQNNENRVNSLTQENFAVKSGQIQPTDKGVSIEDIAVSQESSEDAESHIKPDLSHDGITPTVVEPNAALELETPSQAEANVERKVVVPKNKLPVAVQKPDNPRAIRYWLDQRRAVRCPVELEPSIKQDDPVFQFEPEELDLFHVGRDQGVHDALGQRVLQVLNVIRNLSFDDVNSAVLAQSEACMRLLLLAAHARWSCLPQLAFDAISNVALEVNLKDPADCSLSAILLGTVTRGLESSDRFIVLRCMETLGRLAQRSENELLLISSLDSHVYEKLCSYLTIPDVALLIYTLECVYALSSLGQTSCNAFLHCQGALDVLISLLTVEAQSYGSKARILMNVVETVAEGDTVATHAQLNPIHCVVRPTHSNSPAPSAPSTPPPMLLQPVAAPIPQSPNSLTKILPKTNASSRPSTPTQSKPIVANISHTEKEQIAMQWLRTTFEPVVGAPSIEQNVLYRQYTAGCSRNGPKQVLGIVQFFSCVRATFGQNVGPFRKQVGTGVEFYFEGMSSKTSSTAVTPAPTNALVRSPTPTAIPVEVPGSPILKAQLCAPPKVNNRKEAPKQSLAHPHLSQALGQGGLSLPETGQVATTGSSVPPSSSLIKSLLANKVPDNNSQSANHVASLGLSPTATALPGMTRVPCMNSHGSSVSSYQIVNHPLSVAIVPQVAQRQQQQKLLQQQQQQQPVVVNGPSKESQVNVKGAQVTVNTSKMNGVCPEIELNSVVSESPDGKAIGKGMLADLLEREVKKESVNGATTLTGKELRISDNGLELIQNDPRNRVAVDMGVVGMNDLGVDLGDVVAAPKAAHLIAQVDDSGHVQIHLEEEAGTAVCNGQSLLDQLEACEVSSSSDEIMASQTSKAIKRPVSPTETNDSPVPKKPTLNHVTSKLNENAGGILEKTMEITLTEQNKESVDKNKEKITVNGSVNGIVETANTIPVNTTVAPTIHPATVLGPNTPRTFLILQQQSPQQARLGFPQQGQRLLLAIQRPGGVIQHVAMPANVVAITSSQLQTNGAVVSLSSSGGNNTVSMVHQHSSSSNGQMPSSSAVSLIANGSCLPVSTAILSSSAQPITVVSTVSSVVTTASMEGVVTFSGGAVAFPARPTENASRHCSSNVAESHVTITPVPASSIVNSVTSTPVVTTSPTASPTAVATTTPGFKKRTNSIEATKPRGRPMKSKSTDCQPISSPSPQPVDPSLQYLCEWKECMRAFKTPHEVYVHACQVHCPVHVEELGCLWERCDGLKRRRFSMMTHLMDRHCNDEMQRLLAARRHQMNTQGKTDIPAPQAPTPHPGYAPHAALHAIKRHAVELMNQKEQEEKEGPVTKSIRLTSALILRNIVTHSALGRRNLQRYENHLASVALSNVESSRTVAQILYELTHQCS</sequence>
<dbReference type="SMART" id="SM00501">
    <property type="entry name" value="BRIGHT"/>
    <property type="match status" value="1"/>
</dbReference>
<gene>
    <name evidence="8" type="ORF">DGAL_LOCUS15468</name>
</gene>
<evidence type="ECO:0000313" key="9">
    <source>
        <dbReference type="Proteomes" id="UP000789390"/>
    </source>
</evidence>
<dbReference type="EMBL" id="CAKKLH010000317">
    <property type="protein sequence ID" value="CAH0111814.1"/>
    <property type="molecule type" value="Genomic_DNA"/>
</dbReference>
<evidence type="ECO:0000256" key="3">
    <source>
        <dbReference type="ARBA" id="ARBA00023163"/>
    </source>
</evidence>
<organism evidence="8 9">
    <name type="scientific">Daphnia galeata</name>
    <dbReference type="NCBI Taxonomy" id="27404"/>
    <lineage>
        <taxon>Eukaryota</taxon>
        <taxon>Metazoa</taxon>
        <taxon>Ecdysozoa</taxon>
        <taxon>Arthropoda</taxon>
        <taxon>Crustacea</taxon>
        <taxon>Branchiopoda</taxon>
        <taxon>Diplostraca</taxon>
        <taxon>Cladocera</taxon>
        <taxon>Anomopoda</taxon>
        <taxon>Daphniidae</taxon>
        <taxon>Daphnia</taxon>
    </lineage>
</organism>
<dbReference type="Gene3D" id="1.25.10.10">
    <property type="entry name" value="Leucine-rich Repeat Variant"/>
    <property type="match status" value="1"/>
</dbReference>
<dbReference type="InterPro" id="IPR003150">
    <property type="entry name" value="DNA-bd_RFX"/>
</dbReference>
<feature type="domain" description="RFX-type winged-helix" evidence="7">
    <location>
        <begin position="851"/>
        <end position="929"/>
    </location>
</feature>
<accession>A0A8J2S2G1</accession>
<evidence type="ECO:0000259" key="6">
    <source>
        <dbReference type="PROSITE" id="PS51011"/>
    </source>
</evidence>
<dbReference type="PANTHER" id="PTHR22970:SF14">
    <property type="entry name" value="AT-RICH INTERACTIVE DOMAIN-CONTAINING PROTEIN 2"/>
    <property type="match status" value="1"/>
</dbReference>
<comment type="caution">
    <text evidence="8">The sequence shown here is derived from an EMBL/GenBank/DDBJ whole genome shotgun (WGS) entry which is preliminary data.</text>
</comment>
<dbReference type="InterPro" id="IPR011989">
    <property type="entry name" value="ARM-like"/>
</dbReference>
<dbReference type="Pfam" id="PF01388">
    <property type="entry name" value="ARID"/>
    <property type="match status" value="1"/>
</dbReference>
<evidence type="ECO:0000313" key="8">
    <source>
        <dbReference type="EMBL" id="CAH0111814.1"/>
    </source>
</evidence>
<dbReference type="PROSITE" id="PS51011">
    <property type="entry name" value="ARID"/>
    <property type="match status" value="1"/>
</dbReference>
<dbReference type="GO" id="GO:0006355">
    <property type="term" value="P:regulation of DNA-templated transcription"/>
    <property type="evidence" value="ECO:0007669"/>
    <property type="project" value="InterPro"/>
</dbReference>
<dbReference type="Proteomes" id="UP000789390">
    <property type="component" value="Unassembled WGS sequence"/>
</dbReference>
<dbReference type="InterPro" id="IPR052406">
    <property type="entry name" value="Chromatin_Remodeling_Comp"/>
</dbReference>
<dbReference type="InterPro" id="IPR001606">
    <property type="entry name" value="ARID_dom"/>
</dbReference>
<feature type="compositionally biased region" description="Polar residues" evidence="5">
    <location>
        <begin position="282"/>
        <end position="296"/>
    </location>
</feature>
<evidence type="ECO:0000259" key="7">
    <source>
        <dbReference type="PROSITE" id="PS51526"/>
    </source>
</evidence>
<dbReference type="InterPro" id="IPR036431">
    <property type="entry name" value="ARID_dom_sf"/>
</dbReference>
<dbReference type="PANTHER" id="PTHR22970">
    <property type="entry name" value="AT-RICH INTERACTIVE DOMAIN-CONTAINING PROTEIN 2"/>
    <property type="match status" value="1"/>
</dbReference>
<dbReference type="InterPro" id="IPR016024">
    <property type="entry name" value="ARM-type_fold"/>
</dbReference>
<evidence type="ECO:0008006" key="10">
    <source>
        <dbReference type="Google" id="ProtNLM"/>
    </source>
</evidence>
<dbReference type="OrthoDB" id="338531at2759"/>
<protein>
    <recommendedName>
        <fullName evidence="10">AT-rich interactive domain-containing protein 2</fullName>
    </recommendedName>
</protein>
<evidence type="ECO:0000256" key="5">
    <source>
        <dbReference type="SAM" id="MobiDB-lite"/>
    </source>
</evidence>
<dbReference type="InterPro" id="IPR013087">
    <property type="entry name" value="Znf_C2H2_type"/>
</dbReference>
<dbReference type="PROSITE" id="PS51526">
    <property type="entry name" value="RFX_DBD"/>
    <property type="match status" value="1"/>
</dbReference>